<dbReference type="AlphaFoldDB" id="A0AAU8PU32"/>
<dbReference type="InterPro" id="IPR029062">
    <property type="entry name" value="Class_I_gatase-like"/>
</dbReference>
<dbReference type="GO" id="GO:0005829">
    <property type="term" value="C:cytosol"/>
    <property type="evidence" value="ECO:0007669"/>
    <property type="project" value="TreeGrafter"/>
</dbReference>
<dbReference type="EMBL" id="CP002376">
    <property type="protein sequence ID" value="AEZ59560.1"/>
    <property type="molecule type" value="Genomic_DNA"/>
</dbReference>
<evidence type="ECO:0000256" key="5">
    <source>
        <dbReference type="ARBA" id="ARBA00022741"/>
    </source>
</evidence>
<comment type="caution">
    <text evidence="11">Lacks conserved residue(s) required for the propagation of feature annotation.</text>
</comment>
<feature type="binding site" evidence="11">
    <location>
        <begin position="189"/>
        <end position="194"/>
    </location>
    <ligand>
        <name>CTP</name>
        <dbReference type="ChEBI" id="CHEBI:37563"/>
        <note>allosteric inhibitor</note>
    </ligand>
</feature>
<feature type="binding site" evidence="11">
    <location>
        <position position="14"/>
    </location>
    <ligand>
        <name>CTP</name>
        <dbReference type="ChEBI" id="CHEBI:37563"/>
        <note>allosteric inhibitor</note>
    </ligand>
</feature>
<gene>
    <name evidence="11 14" type="primary">pyrG</name>
    <name evidence="14" type="ordered locus">TPEGAU_0305</name>
</gene>
<proteinExistence type="inferred from homology"/>
<evidence type="ECO:0000256" key="4">
    <source>
        <dbReference type="ARBA" id="ARBA00022723"/>
    </source>
</evidence>
<dbReference type="NCBIfam" id="TIGR00337">
    <property type="entry name" value="PyrG"/>
    <property type="match status" value="1"/>
</dbReference>
<comment type="miscellaneous">
    <text evidence="11">CTPSs have evolved a hybrid strategy for distinguishing between UTP and CTP. The overlapping regions of the product feedback inhibitory and substrate sites recognize a common feature in both compounds, the triphosphate moiety. To differentiate isosteric substrate and product pyrimidine rings, an additional pocket far from the expected kinase/ligase catalytic site, specifically recognizes the cytosine and ribose portions of the product inhibitor.</text>
</comment>
<feature type="domain" description="Glutamine amidotransferase" evidence="12">
    <location>
        <begin position="343"/>
        <end position="566"/>
    </location>
</feature>
<comment type="similarity">
    <text evidence="2 11">Belongs to the CTP synthase family.</text>
</comment>
<feature type="binding site" evidence="11">
    <location>
        <position position="447"/>
    </location>
    <ligand>
        <name>L-glutamine</name>
        <dbReference type="ChEBI" id="CHEBI:58359"/>
    </ligand>
</feature>
<reference evidence="15" key="1">
    <citation type="journal article" date="2012" name="PLoS Negl. Trop. Dis.">
        <title>Whole genome sequences of three Treponema pallidum ssp. pertenue strains: yaws and syphilis treponemes differ in less than 0.2% of the genome sequence.</title>
        <authorList>
            <person name="Cejkova D."/>
            <person name="Zobanikova M."/>
            <person name="Chen L."/>
            <person name="Pospisilova P."/>
            <person name="Strouhal M."/>
            <person name="Qin X."/>
            <person name="Mikalova L."/>
            <person name="Norris S.J."/>
            <person name="Muzny D.M."/>
            <person name="Gibbs R.A."/>
            <person name="Fulton L.L."/>
            <person name="Sodergren E."/>
            <person name="Weinstock G.M."/>
            <person name="Smajs D."/>
        </authorList>
    </citation>
    <scope>NUCLEOTIDE SEQUENCE [LARGE SCALE GENOMIC DNA]</scope>
    <source>
        <strain evidence="15">Gauthier</strain>
    </source>
</reference>
<dbReference type="InterPro" id="IPR017456">
    <property type="entry name" value="CTP_synthase_N"/>
</dbReference>
<evidence type="ECO:0000259" key="13">
    <source>
        <dbReference type="Pfam" id="PF06418"/>
    </source>
</evidence>
<dbReference type="Gene3D" id="3.40.50.880">
    <property type="match status" value="1"/>
</dbReference>
<evidence type="ECO:0000256" key="9">
    <source>
        <dbReference type="ARBA" id="ARBA00022975"/>
    </source>
</evidence>
<dbReference type="GO" id="GO:0097268">
    <property type="term" value="C:cytoophidium"/>
    <property type="evidence" value="ECO:0007669"/>
    <property type="project" value="UniProtKB-ARBA"/>
</dbReference>
<dbReference type="GO" id="GO:0003883">
    <property type="term" value="F:CTP synthase activity"/>
    <property type="evidence" value="ECO:0007669"/>
    <property type="project" value="UniProtKB-UniRule"/>
</dbReference>
<feature type="domain" description="CTP synthase N-terminal" evidence="13">
    <location>
        <begin position="5"/>
        <end position="268"/>
    </location>
</feature>
<comment type="catalytic activity">
    <reaction evidence="10 11">
        <text>UTP + L-glutamine + ATP + H2O = CTP + L-glutamate + ADP + phosphate + 2 H(+)</text>
        <dbReference type="Rhea" id="RHEA:26426"/>
        <dbReference type="ChEBI" id="CHEBI:15377"/>
        <dbReference type="ChEBI" id="CHEBI:15378"/>
        <dbReference type="ChEBI" id="CHEBI:29985"/>
        <dbReference type="ChEBI" id="CHEBI:30616"/>
        <dbReference type="ChEBI" id="CHEBI:37563"/>
        <dbReference type="ChEBI" id="CHEBI:43474"/>
        <dbReference type="ChEBI" id="CHEBI:46398"/>
        <dbReference type="ChEBI" id="CHEBI:58359"/>
        <dbReference type="ChEBI" id="CHEBI:456216"/>
        <dbReference type="EC" id="6.3.4.2"/>
    </reaction>
</comment>
<dbReference type="GO" id="GO:0042802">
    <property type="term" value="F:identical protein binding"/>
    <property type="evidence" value="ECO:0007669"/>
    <property type="project" value="TreeGrafter"/>
</dbReference>
<comment type="subunit">
    <text evidence="11">Homotetramer.</text>
</comment>
<feature type="binding site" evidence="11">
    <location>
        <begin position="15"/>
        <end position="20"/>
    </location>
    <ligand>
        <name>ATP</name>
        <dbReference type="ChEBI" id="CHEBI:30616"/>
    </ligand>
</feature>
<dbReference type="EC" id="6.3.4.2" evidence="11"/>
<dbReference type="InterPro" id="IPR033828">
    <property type="entry name" value="GATase1_CTP_Synthase"/>
</dbReference>
<comment type="catalytic activity">
    <reaction evidence="11">
        <text>UTP + NH4(+) + ATP = CTP + ADP + phosphate + 2 H(+)</text>
        <dbReference type="Rhea" id="RHEA:16597"/>
        <dbReference type="ChEBI" id="CHEBI:15378"/>
        <dbReference type="ChEBI" id="CHEBI:28938"/>
        <dbReference type="ChEBI" id="CHEBI:30616"/>
        <dbReference type="ChEBI" id="CHEBI:37563"/>
        <dbReference type="ChEBI" id="CHEBI:43474"/>
        <dbReference type="ChEBI" id="CHEBI:46398"/>
        <dbReference type="ChEBI" id="CHEBI:456216"/>
    </reaction>
</comment>
<dbReference type="SMR" id="A0AAU8PU32"/>
<keyword evidence="7 11" id="KW-0460">Magnesium</keyword>
<dbReference type="Proteomes" id="UP000008192">
    <property type="component" value="Chromosome"/>
</dbReference>
<evidence type="ECO:0000256" key="1">
    <source>
        <dbReference type="ARBA" id="ARBA00005171"/>
    </source>
</evidence>
<evidence type="ECO:0000259" key="12">
    <source>
        <dbReference type="Pfam" id="PF00117"/>
    </source>
</evidence>
<feature type="active site" evidence="11">
    <location>
        <position position="550"/>
    </location>
</feature>
<feature type="binding site" evidence="11">
    <location>
        <begin position="189"/>
        <end position="194"/>
    </location>
    <ligand>
        <name>UTP</name>
        <dbReference type="ChEBI" id="CHEBI:46398"/>
    </ligand>
</feature>
<feature type="active site" evidence="11">
    <location>
        <position position="548"/>
    </location>
</feature>
<feature type="binding site" evidence="11">
    <location>
        <begin position="424"/>
        <end position="427"/>
    </location>
    <ligand>
        <name>L-glutamine</name>
        <dbReference type="ChEBI" id="CHEBI:58359"/>
    </ligand>
</feature>
<comment type="catalytic activity">
    <reaction evidence="11">
        <text>L-glutamine + H2O = L-glutamate + NH4(+)</text>
        <dbReference type="Rhea" id="RHEA:15889"/>
        <dbReference type="ChEBI" id="CHEBI:15377"/>
        <dbReference type="ChEBI" id="CHEBI:28938"/>
        <dbReference type="ChEBI" id="CHEBI:29985"/>
        <dbReference type="ChEBI" id="CHEBI:58359"/>
    </reaction>
</comment>
<evidence type="ECO:0000256" key="6">
    <source>
        <dbReference type="ARBA" id="ARBA00022840"/>
    </source>
</evidence>
<dbReference type="GO" id="GO:0019856">
    <property type="term" value="P:pyrimidine nucleobase biosynthetic process"/>
    <property type="evidence" value="ECO:0007669"/>
    <property type="project" value="TreeGrafter"/>
</dbReference>
<feature type="binding site" evidence="11">
    <location>
        <position position="243"/>
    </location>
    <ligand>
        <name>ATP</name>
        <dbReference type="ChEBI" id="CHEBI:30616"/>
    </ligand>
</feature>
<dbReference type="InterPro" id="IPR027417">
    <property type="entry name" value="P-loop_NTPase"/>
</dbReference>
<keyword evidence="4 11" id="KW-0479">Metal-binding</keyword>
<name>A0AAU8PU32_TREPG</name>
<dbReference type="FunFam" id="3.40.50.880:FF:000002">
    <property type="entry name" value="CTP synthase"/>
    <property type="match status" value="1"/>
</dbReference>
<feature type="binding site" evidence="11">
    <location>
        <position position="142"/>
    </location>
    <ligand>
        <name>Mg(2+)</name>
        <dbReference type="ChEBI" id="CHEBI:18420"/>
    </ligand>
</feature>
<dbReference type="HAMAP" id="MF_01227">
    <property type="entry name" value="PyrG"/>
    <property type="match status" value="1"/>
</dbReference>
<comment type="function">
    <text evidence="11">Catalyzes the ATP-dependent amination of UTP to CTP with either L-glutamine or ammonia as the source of nitrogen. Regulates intracellular CTP levels through interactions with the four ribonucleotide triphosphates.</text>
</comment>
<dbReference type="CDD" id="cd03113">
    <property type="entry name" value="CTPS_N"/>
    <property type="match status" value="1"/>
</dbReference>
<dbReference type="Pfam" id="PF00117">
    <property type="entry name" value="GATase"/>
    <property type="match status" value="1"/>
</dbReference>
<evidence type="ECO:0000256" key="8">
    <source>
        <dbReference type="ARBA" id="ARBA00022962"/>
    </source>
</evidence>
<dbReference type="GO" id="GO:0044210">
    <property type="term" value="P:'de novo' CTP biosynthetic process"/>
    <property type="evidence" value="ECO:0007669"/>
    <property type="project" value="UniProtKB-UniRule"/>
</dbReference>
<comment type="activity regulation">
    <text evidence="11">Allosterically activated by GTP, when glutamine is the substrate; GTP has no effect on the reaction when ammonia is the substrate. The allosteric effector GTP functions by stabilizing the protein conformation that binds the tetrahedral intermediate(s) formed during glutamine hydrolysis. Inhibited by the product CTP, via allosteric rather than competitive inhibition.</text>
</comment>
<evidence type="ECO:0000313" key="15">
    <source>
        <dbReference type="Proteomes" id="UP000008192"/>
    </source>
</evidence>
<protein>
    <recommendedName>
        <fullName evidence="11">CTP synthase</fullName>
        <ecNumber evidence="11">6.3.4.2</ecNumber>
    </recommendedName>
    <alternativeName>
        <fullName evidence="11">Cytidine 5'-triphosphate synthase</fullName>
    </alternativeName>
    <alternativeName>
        <fullName evidence="11">Cytidine triphosphate synthetase</fullName>
        <shortName evidence="11">CTP synthetase</shortName>
        <shortName evidence="11">CTPS</shortName>
    </alternativeName>
    <alternativeName>
        <fullName evidence="11">UTP--ammonia ligase</fullName>
    </alternativeName>
</protein>
<feature type="binding site" evidence="11">
    <location>
        <position position="225"/>
    </location>
    <ligand>
        <name>CTP</name>
        <dbReference type="ChEBI" id="CHEBI:37563"/>
        <note>allosteric inhibitor</note>
    </ligand>
</feature>
<keyword evidence="5 11" id="KW-0547">Nucleotide-binding</keyword>
<feature type="binding site" evidence="11">
    <location>
        <begin position="149"/>
        <end position="151"/>
    </location>
    <ligand>
        <name>CTP</name>
        <dbReference type="ChEBI" id="CHEBI:37563"/>
        <note>allosteric inhibitor</note>
    </ligand>
</feature>
<keyword evidence="6 11" id="KW-0067">ATP-binding</keyword>
<feature type="binding site" evidence="11">
    <location>
        <position position="225"/>
    </location>
    <ligand>
        <name>UTP</name>
        <dbReference type="ChEBI" id="CHEBI:46398"/>
    </ligand>
</feature>
<dbReference type="KEGG" id="tpg:TPEGAU_0305"/>
<evidence type="ECO:0000256" key="2">
    <source>
        <dbReference type="ARBA" id="ARBA00007533"/>
    </source>
</evidence>
<feature type="binding site" evidence="11">
    <location>
        <position position="72"/>
    </location>
    <ligand>
        <name>Mg(2+)</name>
        <dbReference type="ChEBI" id="CHEBI:18420"/>
    </ligand>
</feature>
<sequence length="577" mass="62147">MDPAFIFITGGVVSSLGKGIAAGAIGLLLKSRGISVVNQKFDPYLNGDPGTMNPYQHGEVFVTQDGGETDLDLGHYERFTDVPSSRFNSTTAGSVYRAILDRERAGGYGGATVQVIPHVTDEIQARIRAAAATTGARVVITEIGGTVGDIESLPFIEAIRQIRRVLGKERCLFIHLGLVPYLPSCGEMKTKPLQHSVKELLGLGVQPDVILCRSERHITDAVREKLSLFCNVERRAIVENVTARSIYEVPLLLEAEGLGALLCERLRLFDTCCGGQVARNLGAGGAQSAVLGAGGTVRTDGGLHPAAGQGAEPDLTAWRAMVRALYYPRRELTVALVGKYVSLADAYLSVSEALTAAGICHRARVDMRWIDAEEICSVQDAGHALADADALVIPGGFGVRGIEGMICAVSHARVQNLPYLGICLGMQIAVIEFARNVLLLASAHSREFAVDTPHPVVDLLPGCVDTPTGGSLRLGQYRCLLAEGSRARALYGRGEVWERHRHRYGLNAAYRARFEASALRPVGVDSDCGAVEVVEHGEHPWFFGVQFHPEFCSRPNRAHPLFRALVAAGLERKDSRS</sequence>
<keyword evidence="8 11" id="KW-0315">Glutamine amidotransferase</keyword>
<feature type="binding site" evidence="11">
    <location>
        <position position="503"/>
    </location>
    <ligand>
        <name>L-glutamine</name>
        <dbReference type="ChEBI" id="CHEBI:58359"/>
    </ligand>
</feature>
<dbReference type="SUPFAM" id="SSF52540">
    <property type="entry name" value="P-loop containing nucleoside triphosphate hydrolases"/>
    <property type="match status" value="1"/>
</dbReference>
<organism evidence="14 15">
    <name type="scientific">Treponema pallidum subsp. pertenue (strain Gauthier)</name>
    <dbReference type="NCBI Taxonomy" id="491080"/>
    <lineage>
        <taxon>Bacteria</taxon>
        <taxon>Pseudomonadati</taxon>
        <taxon>Spirochaetota</taxon>
        <taxon>Spirochaetia</taxon>
        <taxon>Spirochaetales</taxon>
        <taxon>Treponemataceae</taxon>
        <taxon>Treponema</taxon>
    </lineage>
</organism>
<dbReference type="CDD" id="cd01746">
    <property type="entry name" value="GATase1_CTP_Synthase"/>
    <property type="match status" value="1"/>
</dbReference>
<dbReference type="FunFam" id="3.40.50.300:FF:000009">
    <property type="entry name" value="CTP synthase"/>
    <property type="match status" value="1"/>
</dbReference>
<feature type="active site" description="Nucleophile; for glutamine hydrolysis" evidence="11">
    <location>
        <position position="423"/>
    </location>
</feature>
<evidence type="ECO:0000313" key="14">
    <source>
        <dbReference type="EMBL" id="AEZ59560.1"/>
    </source>
</evidence>
<comment type="pathway">
    <text evidence="1 11">Pyrimidine metabolism; CTP biosynthesis via de novo pathway; CTP from UDP: step 2/2.</text>
</comment>
<feature type="binding site" evidence="11">
    <location>
        <position position="55"/>
    </location>
    <ligand>
        <name>L-glutamine</name>
        <dbReference type="ChEBI" id="CHEBI:58359"/>
    </ligand>
</feature>
<keyword evidence="9 11" id="KW-0665">Pyrimidine biosynthesis</keyword>
<evidence type="ECO:0000256" key="7">
    <source>
        <dbReference type="ARBA" id="ARBA00022842"/>
    </source>
</evidence>
<dbReference type="PANTHER" id="PTHR11550">
    <property type="entry name" value="CTP SYNTHASE"/>
    <property type="match status" value="1"/>
</dbReference>
<feature type="binding site" evidence="11">
    <location>
        <position position="72"/>
    </location>
    <ligand>
        <name>ATP</name>
        <dbReference type="ChEBI" id="CHEBI:30616"/>
    </ligand>
</feature>
<dbReference type="PROSITE" id="PS51273">
    <property type="entry name" value="GATASE_TYPE_1"/>
    <property type="match status" value="1"/>
</dbReference>
<dbReference type="Gene3D" id="3.40.50.300">
    <property type="entry name" value="P-loop containing nucleotide triphosphate hydrolases"/>
    <property type="match status" value="1"/>
</dbReference>
<dbReference type="RefSeq" id="WP_010881754.1">
    <property type="nucleotide sequence ID" value="NC_016843.1"/>
</dbReference>
<dbReference type="SUPFAM" id="SSF52317">
    <property type="entry name" value="Class I glutamine amidotransferase-like"/>
    <property type="match status" value="1"/>
</dbReference>
<dbReference type="NCBIfam" id="NF003792">
    <property type="entry name" value="PRK05380.1"/>
    <property type="match status" value="1"/>
</dbReference>
<evidence type="ECO:0000256" key="10">
    <source>
        <dbReference type="ARBA" id="ARBA00047781"/>
    </source>
</evidence>
<dbReference type="InterPro" id="IPR017926">
    <property type="entry name" value="GATASE"/>
</dbReference>
<feature type="region of interest" description="Amidoligase domain" evidence="11">
    <location>
        <begin position="1"/>
        <end position="268"/>
    </location>
</feature>
<accession>A0AAU8PU32</accession>
<keyword evidence="3 11" id="KW-0436">Ligase</keyword>
<evidence type="ECO:0000256" key="11">
    <source>
        <dbReference type="HAMAP-Rule" id="MF_01227"/>
    </source>
</evidence>
<dbReference type="InterPro" id="IPR004468">
    <property type="entry name" value="CTP_synthase"/>
</dbReference>
<evidence type="ECO:0000256" key="3">
    <source>
        <dbReference type="ARBA" id="ARBA00022598"/>
    </source>
</evidence>
<dbReference type="GO" id="GO:0046872">
    <property type="term" value="F:metal ion binding"/>
    <property type="evidence" value="ECO:0007669"/>
    <property type="project" value="UniProtKB-KW"/>
</dbReference>
<dbReference type="Pfam" id="PF06418">
    <property type="entry name" value="CTP_synth_N"/>
    <property type="match status" value="1"/>
</dbReference>
<dbReference type="GO" id="GO:0005524">
    <property type="term" value="F:ATP binding"/>
    <property type="evidence" value="ECO:0007669"/>
    <property type="project" value="UniProtKB-KW"/>
</dbReference>
<dbReference type="GeneID" id="93876091"/>
<feature type="binding site" evidence="11">
    <location>
        <position position="396"/>
    </location>
    <ligand>
        <name>L-glutamine</name>
        <dbReference type="ChEBI" id="CHEBI:58359"/>
    </ligand>
</feature>
<dbReference type="PANTHER" id="PTHR11550:SF0">
    <property type="entry name" value="CTP SYNTHASE-RELATED"/>
    <property type="match status" value="1"/>
</dbReference>
<feature type="binding site" evidence="11">
    <location>
        <position position="14"/>
    </location>
    <ligand>
        <name>UTP</name>
        <dbReference type="ChEBI" id="CHEBI:46398"/>
    </ligand>
</feature>